<comment type="caution">
    <text evidence="3">The sequence shown here is derived from an EMBL/GenBank/DDBJ whole genome shotgun (WGS) entry which is preliminary data.</text>
</comment>
<dbReference type="EMBL" id="CAJPDT010000038">
    <property type="protein sequence ID" value="CAF9925040.1"/>
    <property type="molecule type" value="Genomic_DNA"/>
</dbReference>
<feature type="region of interest" description="Disordered" evidence="2">
    <location>
        <begin position="67"/>
        <end position="222"/>
    </location>
</feature>
<feature type="compositionally biased region" description="Basic and acidic residues" evidence="2">
    <location>
        <begin position="267"/>
        <end position="277"/>
    </location>
</feature>
<feature type="region of interest" description="Disordered" evidence="2">
    <location>
        <begin position="244"/>
        <end position="277"/>
    </location>
</feature>
<gene>
    <name evidence="3" type="ORF">IMSHALPRED_006360</name>
</gene>
<dbReference type="Gene3D" id="1.20.58.80">
    <property type="entry name" value="Phosphotransferase system, lactose/cellobiose-type IIA subunit"/>
    <property type="match status" value="1"/>
</dbReference>
<keyword evidence="4" id="KW-1185">Reference proteome</keyword>
<dbReference type="PANTHER" id="PTHR40130">
    <property type="entry name" value="EXPRESSED PROTEIN"/>
    <property type="match status" value="1"/>
</dbReference>
<keyword evidence="1" id="KW-0175">Coiled coil</keyword>
<dbReference type="PANTHER" id="PTHR40130:SF1">
    <property type="entry name" value="SPINDLE POLE BODY-ASSOCIATED PROTEIN CUT12 DOMAIN-CONTAINING PROTEIN"/>
    <property type="match status" value="1"/>
</dbReference>
<name>A0A8H3IRT6_9LECA</name>
<dbReference type="AlphaFoldDB" id="A0A8H3IRT6"/>
<feature type="region of interest" description="Disordered" evidence="2">
    <location>
        <begin position="349"/>
        <end position="372"/>
    </location>
</feature>
<feature type="compositionally biased region" description="Low complexity" evidence="2">
    <location>
        <begin position="257"/>
        <end position="266"/>
    </location>
</feature>
<evidence type="ECO:0000256" key="2">
    <source>
        <dbReference type="SAM" id="MobiDB-lite"/>
    </source>
</evidence>
<feature type="region of interest" description="Disordered" evidence="2">
    <location>
        <begin position="1"/>
        <end position="24"/>
    </location>
</feature>
<sequence>MDASPLTLAQTHARKASKANTPTAAIDEHDLAAGQFATAARNTDNSEAFRTLKLLEQHHEKLAQLLKFRNSHPVPSNPETETVPDLKIPPSKQPSSPAPTPSQDVSPYRPATQSLPAAHRPPRDISSSIASNLASARGIPSNKQRRSGQASSPVLAHQNAEGRVFTPPRRSKLGEAAPTTPSSTTAEKAPRMPETPSTKEEESSAADAHSQEPNTAKTDEPFQRFYSTFESLFSKLSAPLAFAGLPLASDPPQPAEPTSSTKQPSKPSERATAEPEYSRLFSKAALRAIRDEPGNTNLGAAESFYVVPTTGGTMPYASILARDRHSFPAFEKEGTRTSDDLDEFVDARETPGPPSPLVMRGGKTGARVAGSNKTMEELQLENEGLRAYLDNVTERLYQFEMGAQASSFAFHQSIKASMKQSPAASQAGTGIKVEKLEEQVREARKEMERMERENEKLKDVLGRYRERWEVLKKGARVRREGGSRDEGE</sequence>
<reference evidence="3" key="1">
    <citation type="submission" date="2021-03" db="EMBL/GenBank/DDBJ databases">
        <authorList>
            <person name="Tagirdzhanova G."/>
        </authorList>
    </citation>
    <scope>NUCLEOTIDE SEQUENCE</scope>
</reference>
<protein>
    <submittedName>
        <fullName evidence="3">Uncharacterized protein</fullName>
    </submittedName>
</protein>
<proteinExistence type="predicted"/>
<feature type="coiled-coil region" evidence="1">
    <location>
        <begin position="426"/>
        <end position="467"/>
    </location>
</feature>
<feature type="compositionally biased region" description="Polar residues" evidence="2">
    <location>
        <begin position="101"/>
        <end position="115"/>
    </location>
</feature>
<accession>A0A8H3IRT6</accession>
<dbReference type="Proteomes" id="UP000664534">
    <property type="component" value="Unassembled WGS sequence"/>
</dbReference>
<dbReference type="OrthoDB" id="3197614at2759"/>
<evidence type="ECO:0000313" key="4">
    <source>
        <dbReference type="Proteomes" id="UP000664534"/>
    </source>
</evidence>
<feature type="compositionally biased region" description="Low complexity" evidence="2">
    <location>
        <begin position="125"/>
        <end position="136"/>
    </location>
</feature>
<feature type="compositionally biased region" description="Low complexity" evidence="2">
    <location>
        <begin position="175"/>
        <end position="187"/>
    </location>
</feature>
<evidence type="ECO:0000313" key="3">
    <source>
        <dbReference type="EMBL" id="CAF9925040.1"/>
    </source>
</evidence>
<organism evidence="3 4">
    <name type="scientific">Imshaugia aleurites</name>
    <dbReference type="NCBI Taxonomy" id="172621"/>
    <lineage>
        <taxon>Eukaryota</taxon>
        <taxon>Fungi</taxon>
        <taxon>Dikarya</taxon>
        <taxon>Ascomycota</taxon>
        <taxon>Pezizomycotina</taxon>
        <taxon>Lecanoromycetes</taxon>
        <taxon>OSLEUM clade</taxon>
        <taxon>Lecanoromycetidae</taxon>
        <taxon>Lecanorales</taxon>
        <taxon>Lecanorineae</taxon>
        <taxon>Parmeliaceae</taxon>
        <taxon>Imshaugia</taxon>
    </lineage>
</organism>
<evidence type="ECO:0000256" key="1">
    <source>
        <dbReference type="SAM" id="Coils"/>
    </source>
</evidence>